<sequence length="97" mass="10688">MGSKAPCLGCRCPLSWVNRLIIVAKVPQQGCKGSSFVVQKFRTKDAKAPCLANKARINMNFTTMKPVRDISTGRELTILSSAYPTESHVLSRRLYGS</sequence>
<proteinExistence type="predicted"/>
<evidence type="ECO:0000313" key="1">
    <source>
        <dbReference type="EMBL" id="CEK74129.1"/>
    </source>
</evidence>
<name>A0A0B6ZZQ8_9EUPU</name>
<gene>
    <name evidence="1" type="primary">ORF89772</name>
</gene>
<reference evidence="1" key="1">
    <citation type="submission" date="2014-12" db="EMBL/GenBank/DDBJ databases">
        <title>Insight into the proteome of Arion vulgaris.</title>
        <authorList>
            <person name="Aradska J."/>
            <person name="Bulat T."/>
            <person name="Smidak R."/>
            <person name="Sarate P."/>
            <person name="Gangsoo J."/>
            <person name="Sialana F."/>
            <person name="Bilban M."/>
            <person name="Lubec G."/>
        </authorList>
    </citation>
    <scope>NUCLEOTIDE SEQUENCE</scope>
    <source>
        <tissue evidence="1">Skin</tissue>
    </source>
</reference>
<protein>
    <submittedName>
        <fullName evidence="1">Uncharacterized protein</fullName>
    </submittedName>
</protein>
<accession>A0A0B6ZZQ8</accession>
<dbReference type="EMBL" id="HACG01027264">
    <property type="protein sequence ID" value="CEK74129.1"/>
    <property type="molecule type" value="Transcribed_RNA"/>
</dbReference>
<organism evidence="1">
    <name type="scientific">Arion vulgaris</name>
    <dbReference type="NCBI Taxonomy" id="1028688"/>
    <lineage>
        <taxon>Eukaryota</taxon>
        <taxon>Metazoa</taxon>
        <taxon>Spiralia</taxon>
        <taxon>Lophotrochozoa</taxon>
        <taxon>Mollusca</taxon>
        <taxon>Gastropoda</taxon>
        <taxon>Heterobranchia</taxon>
        <taxon>Euthyneura</taxon>
        <taxon>Panpulmonata</taxon>
        <taxon>Eupulmonata</taxon>
        <taxon>Stylommatophora</taxon>
        <taxon>Helicina</taxon>
        <taxon>Arionoidea</taxon>
        <taxon>Arionidae</taxon>
        <taxon>Arion</taxon>
    </lineage>
</organism>
<dbReference type="AlphaFoldDB" id="A0A0B6ZZQ8"/>